<protein>
    <submittedName>
        <fullName evidence="1">Uncharacterized protein</fullName>
    </submittedName>
</protein>
<gene>
    <name evidence="1" type="ORF">DI09_75p40</name>
</gene>
<proteinExistence type="predicted"/>
<evidence type="ECO:0000313" key="1">
    <source>
        <dbReference type="EMBL" id="KGG50344.1"/>
    </source>
</evidence>
<accession>A0A098VNJ6</accession>
<dbReference type="RefSeq" id="XP_013236789.1">
    <property type="nucleotide sequence ID" value="XM_013381335.1"/>
</dbReference>
<evidence type="ECO:0000313" key="2">
    <source>
        <dbReference type="Proteomes" id="UP000029725"/>
    </source>
</evidence>
<keyword evidence="2" id="KW-1185">Reference proteome</keyword>
<dbReference type="AlphaFoldDB" id="A0A098VNJ6"/>
<comment type="caution">
    <text evidence="1">The sequence shown here is derived from an EMBL/GenBank/DDBJ whole genome shotgun (WGS) entry which is preliminary data.</text>
</comment>
<dbReference type="GeneID" id="25260768"/>
<reference evidence="1 2" key="1">
    <citation type="submission" date="2014-04" db="EMBL/GenBank/DDBJ databases">
        <title>A new species of microsporidia sheds light on the evolution of extreme parasitism.</title>
        <authorList>
            <person name="Haag K.L."/>
            <person name="James T.Y."/>
            <person name="Larsson R."/>
            <person name="Schaer T.M."/>
            <person name="Refardt D."/>
            <person name="Pombert J.-F."/>
            <person name="Ebert D."/>
        </authorList>
    </citation>
    <scope>NUCLEOTIDE SEQUENCE [LARGE SCALE GENOMIC DNA]</scope>
    <source>
        <strain evidence="1 2">UGP3</strain>
        <tissue evidence="1">Spores</tissue>
    </source>
</reference>
<name>A0A098VNJ6_9MICR</name>
<dbReference type="Proteomes" id="UP000029725">
    <property type="component" value="Unassembled WGS sequence"/>
</dbReference>
<dbReference type="HOGENOM" id="CLU_821560_0_0_1"/>
<dbReference type="EMBL" id="JMKJ01000585">
    <property type="protein sequence ID" value="KGG50344.1"/>
    <property type="molecule type" value="Genomic_DNA"/>
</dbReference>
<organism evidence="1 2">
    <name type="scientific">Mitosporidium daphniae</name>
    <dbReference type="NCBI Taxonomy" id="1485682"/>
    <lineage>
        <taxon>Eukaryota</taxon>
        <taxon>Fungi</taxon>
        <taxon>Fungi incertae sedis</taxon>
        <taxon>Microsporidia</taxon>
        <taxon>Mitosporidium</taxon>
    </lineage>
</organism>
<sequence length="338" mass="38093">MIEYVTKDEHTKDEPITLDQLQRAIEYIISEIPNALDSDKDGIMSIPIPPQFEANICVTRRPQWMDPSSINPSSNDTISLTQLGFAAKTSHKNDVSFKDIQPHPKGVLNICCINDLICQFCSSSRKRLDRPILQFIKETATMCNFDEFNCVAKSWEFILIYLSICRPLHMIGITTKICCSPKMMPLSIYNFHIKNHFSKCVKSPRQQSVGESPVAESMAQQESIENIAEKIREQKNKNTINEIEIPLAAHAIQNAGFSSTPNSHGPQRNSSSKGQFGNYFSSGLSFEQCKKEFSPKFQKTFSYLGGKCTAISFSQANEMTISFLKAFEKSKLKSPSDF</sequence>
<dbReference type="VEuPathDB" id="MicrosporidiaDB:DI09_75p40"/>